<sequence>MLKGIGFSVCVLLTGMDISSEVAVFIRKSTSSQSYDDCY</sequence>
<organism evidence="1 2">
    <name type="scientific">Salmonella dublin (strain CT_02021853)</name>
    <dbReference type="NCBI Taxonomy" id="439851"/>
    <lineage>
        <taxon>Bacteria</taxon>
        <taxon>Pseudomonadati</taxon>
        <taxon>Pseudomonadota</taxon>
        <taxon>Gammaproteobacteria</taxon>
        <taxon>Enterobacterales</taxon>
        <taxon>Enterobacteriaceae</taxon>
        <taxon>Salmonella</taxon>
    </lineage>
</organism>
<proteinExistence type="predicted"/>
<gene>
    <name evidence="1" type="ordered locus">SeD_A3055</name>
</gene>
<reference evidence="1 2" key="1">
    <citation type="journal article" date="2011" name="J. Bacteriol.">
        <title>Comparative genomics of 28 Salmonella enterica isolates: evidence for CRISPR-mediated adaptive sublineage evolution.</title>
        <authorList>
            <person name="Fricke W.F."/>
            <person name="Mammel M.K."/>
            <person name="McDermott P.F."/>
            <person name="Tartera C."/>
            <person name="White D.G."/>
            <person name="Leclerc J.E."/>
            <person name="Ravel J."/>
            <person name="Cebula T.A."/>
        </authorList>
    </citation>
    <scope>NUCLEOTIDE SEQUENCE [LARGE SCALE GENOMIC DNA]</scope>
    <source>
        <strain evidence="1 2">CT_02021853</strain>
    </source>
</reference>
<dbReference type="AlphaFoldDB" id="A0A6C6ZTJ8"/>
<protein>
    <submittedName>
        <fullName evidence="1">Uncharacterized protein</fullName>
    </submittedName>
</protein>
<dbReference type="EMBL" id="CP001144">
    <property type="protein sequence ID" value="ACH73782.1"/>
    <property type="molecule type" value="Genomic_DNA"/>
</dbReference>
<name>A0A6C6ZTJ8_SALDC</name>
<evidence type="ECO:0000313" key="1">
    <source>
        <dbReference type="EMBL" id="ACH73782.1"/>
    </source>
</evidence>
<evidence type="ECO:0000313" key="2">
    <source>
        <dbReference type="Proteomes" id="UP000008322"/>
    </source>
</evidence>
<dbReference type="Proteomes" id="UP000008322">
    <property type="component" value="Chromosome"/>
</dbReference>
<accession>A0A6C6ZTJ8</accession>
<dbReference type="KEGG" id="sed:SeD_A3055"/>